<accession>A0A6J5KSD1</accession>
<dbReference type="GO" id="GO:0031297">
    <property type="term" value="P:replication fork processing"/>
    <property type="evidence" value="ECO:0007669"/>
    <property type="project" value="TreeGrafter"/>
</dbReference>
<feature type="domain" description="Helicase C-terminal" evidence="3">
    <location>
        <begin position="373"/>
        <end position="532"/>
    </location>
</feature>
<name>A0A6J5KSD1_9CAUD</name>
<reference evidence="4" key="1">
    <citation type="submission" date="2020-04" db="EMBL/GenBank/DDBJ databases">
        <authorList>
            <person name="Chiriac C."/>
            <person name="Salcher M."/>
            <person name="Ghai R."/>
            <person name="Kavagutti S V."/>
        </authorList>
    </citation>
    <scope>NUCLEOTIDE SEQUENCE</scope>
</reference>
<protein>
    <submittedName>
        <fullName evidence="4">HELICc domain containing protein</fullName>
    </submittedName>
</protein>
<dbReference type="SMART" id="SM00490">
    <property type="entry name" value="HELICc"/>
    <property type="match status" value="1"/>
</dbReference>
<dbReference type="PANTHER" id="PTHR45766:SF6">
    <property type="entry name" value="SWI_SNF-RELATED MATRIX-ASSOCIATED ACTIN-DEPENDENT REGULATOR OF CHROMATIN SUBFAMILY A-LIKE PROTEIN 1"/>
    <property type="match status" value="1"/>
</dbReference>
<gene>
    <name evidence="4" type="ORF">UFOVP29_288</name>
</gene>
<dbReference type="PROSITE" id="PS51194">
    <property type="entry name" value="HELICASE_CTER"/>
    <property type="match status" value="1"/>
</dbReference>
<evidence type="ECO:0000259" key="3">
    <source>
        <dbReference type="PROSITE" id="PS51194"/>
    </source>
</evidence>
<dbReference type="InterPro" id="IPR038718">
    <property type="entry name" value="SNF2-like_sf"/>
</dbReference>
<dbReference type="SUPFAM" id="SSF52540">
    <property type="entry name" value="P-loop containing nucleoside triphosphate hydrolases"/>
    <property type="match status" value="2"/>
</dbReference>
<feature type="domain" description="Helicase ATP-binding" evidence="2">
    <location>
        <begin position="58"/>
        <end position="249"/>
    </location>
</feature>
<sequence length="536" mass="59364">MLNVPATVENARKVRRLCVKHGLNMDAGVSDMLSNIPQVRTIPGFGFELKDFQGAGVAWLEAQGGTGILADEQGCGKTVVAMAYAHKNHMFPMLVVVPNTLKYNWRNEILAMTGERYRVNVVGKAYSKKETAKRTARHANVIYSKVPTSGCDIYIINYDILAANVENIEALNVKFMAVDESHKIKNQDARRTQAMIRLATGEYDEKLRGGRRRTLSTGRSIGAVTLMSGTPLVNRPREIYTSVRAVGGYVPEFSSFTKFAFRYCGAHKNSYGWDFNGATNTDELNTLLNQHVMLRRLKADVLKELPPKTYRTIPLDFDRAEYDRVENAFAGVNWRSGMEAIIRLGGNVPQSDAAIVAIQKLREIAGYAKLASTVEWIRDYTEQGEKLVVFAHNRQVIETIKRELETDAEYQGAVAVIYGGIKDEERADAVLRFQNDAQVRVILVGITAGGFGLTLTAARAVAFVQLPWTPGEISQCVDRIHRIGQDADNVTVFNLVAEGTLEEEMAEMLISKGQVLDAVLDAGRVVNTLDLKIAGK</sequence>
<organism evidence="4">
    <name type="scientific">uncultured Caudovirales phage</name>
    <dbReference type="NCBI Taxonomy" id="2100421"/>
    <lineage>
        <taxon>Viruses</taxon>
        <taxon>Duplodnaviria</taxon>
        <taxon>Heunggongvirae</taxon>
        <taxon>Uroviricota</taxon>
        <taxon>Caudoviricetes</taxon>
        <taxon>Peduoviridae</taxon>
        <taxon>Maltschvirus</taxon>
        <taxon>Maltschvirus maltsch</taxon>
    </lineage>
</organism>
<dbReference type="Pfam" id="PF00271">
    <property type="entry name" value="Helicase_C"/>
    <property type="match status" value="1"/>
</dbReference>
<dbReference type="PROSITE" id="PS51192">
    <property type="entry name" value="HELICASE_ATP_BIND_1"/>
    <property type="match status" value="1"/>
</dbReference>
<dbReference type="EMBL" id="LR796167">
    <property type="protein sequence ID" value="CAB4123129.1"/>
    <property type="molecule type" value="Genomic_DNA"/>
</dbReference>
<dbReference type="Gene3D" id="3.40.50.300">
    <property type="entry name" value="P-loop containing nucleotide triphosphate hydrolases"/>
    <property type="match status" value="1"/>
</dbReference>
<keyword evidence="1" id="KW-0378">Hydrolase</keyword>
<dbReference type="GO" id="GO:0005524">
    <property type="term" value="F:ATP binding"/>
    <property type="evidence" value="ECO:0007669"/>
    <property type="project" value="InterPro"/>
</dbReference>
<dbReference type="SMART" id="SM00487">
    <property type="entry name" value="DEXDc"/>
    <property type="match status" value="1"/>
</dbReference>
<dbReference type="InterPro" id="IPR000330">
    <property type="entry name" value="SNF2_N"/>
</dbReference>
<dbReference type="InterPro" id="IPR014001">
    <property type="entry name" value="Helicase_ATP-bd"/>
</dbReference>
<dbReference type="Gene3D" id="3.40.50.10810">
    <property type="entry name" value="Tandem AAA-ATPase domain"/>
    <property type="match status" value="1"/>
</dbReference>
<evidence type="ECO:0000313" key="4">
    <source>
        <dbReference type="EMBL" id="CAB4123129.1"/>
    </source>
</evidence>
<dbReference type="CDD" id="cd18793">
    <property type="entry name" value="SF2_C_SNF"/>
    <property type="match status" value="1"/>
</dbReference>
<dbReference type="InterPro" id="IPR027417">
    <property type="entry name" value="P-loop_NTPase"/>
</dbReference>
<dbReference type="Pfam" id="PF00176">
    <property type="entry name" value="SNF2-rel_dom"/>
    <property type="match status" value="2"/>
</dbReference>
<evidence type="ECO:0000259" key="2">
    <source>
        <dbReference type="PROSITE" id="PS51192"/>
    </source>
</evidence>
<dbReference type="InterPro" id="IPR001650">
    <property type="entry name" value="Helicase_C-like"/>
</dbReference>
<evidence type="ECO:0000256" key="1">
    <source>
        <dbReference type="ARBA" id="ARBA00022801"/>
    </source>
</evidence>
<proteinExistence type="predicted"/>
<dbReference type="PANTHER" id="PTHR45766">
    <property type="entry name" value="DNA ANNEALING HELICASE AND ENDONUCLEASE ZRANB3 FAMILY MEMBER"/>
    <property type="match status" value="1"/>
</dbReference>
<dbReference type="GO" id="GO:0016787">
    <property type="term" value="F:hydrolase activity"/>
    <property type="evidence" value="ECO:0007669"/>
    <property type="project" value="UniProtKB-KW"/>
</dbReference>
<dbReference type="GO" id="GO:0006281">
    <property type="term" value="P:DNA repair"/>
    <property type="evidence" value="ECO:0007669"/>
    <property type="project" value="TreeGrafter"/>
</dbReference>
<dbReference type="InterPro" id="IPR049730">
    <property type="entry name" value="SNF2/RAD54-like_C"/>
</dbReference>